<dbReference type="Proteomes" id="UP001255696">
    <property type="component" value="Unassembled WGS sequence"/>
</dbReference>
<sequence>MSHNHLEVKNLNYSYPNHTFALKNIQMSLKSGNIYGLVGKNGAGKTTLLDNLAGYYAASYPSLLYNNEPFNHELIKNNLGYLETNLLLYDYLTIDENMRYICHIRRLRYPSDEMDHLIEHFELTPFLDRPLNQLSKGTLLKVHLIMTLIHQPGILLLDEPFDGLDPTQVKNLQELLIDYAHQGKIVLVSSHVLAYLTDLCNEIFYMQEGRITADLSYREFPLLTDFFQLND</sequence>
<organism evidence="5 6">
    <name type="scientific">Enterococcus cecorum</name>
    <dbReference type="NCBI Taxonomy" id="44008"/>
    <lineage>
        <taxon>Bacteria</taxon>
        <taxon>Bacillati</taxon>
        <taxon>Bacillota</taxon>
        <taxon>Bacilli</taxon>
        <taxon>Lactobacillales</taxon>
        <taxon>Enterococcaceae</taxon>
        <taxon>Enterococcus</taxon>
    </lineage>
</organism>
<dbReference type="InterPro" id="IPR027417">
    <property type="entry name" value="P-loop_NTPase"/>
</dbReference>
<evidence type="ECO:0000256" key="3">
    <source>
        <dbReference type="ARBA" id="ARBA00022840"/>
    </source>
</evidence>
<dbReference type="PANTHER" id="PTHR42939:SF1">
    <property type="entry name" value="ABC TRANSPORTER ATP-BINDING PROTEIN ALBC-RELATED"/>
    <property type="match status" value="1"/>
</dbReference>
<keyword evidence="2" id="KW-0547">Nucleotide-binding</keyword>
<feature type="domain" description="ABC transporter" evidence="4">
    <location>
        <begin position="6"/>
        <end position="231"/>
    </location>
</feature>
<dbReference type="CDD" id="cd03230">
    <property type="entry name" value="ABC_DR_subfamily_A"/>
    <property type="match status" value="1"/>
</dbReference>
<evidence type="ECO:0000259" key="4">
    <source>
        <dbReference type="PROSITE" id="PS50893"/>
    </source>
</evidence>
<dbReference type="RefSeq" id="WP_171300288.1">
    <property type="nucleotide sequence ID" value="NZ_CP010059.1"/>
</dbReference>
<gene>
    <name evidence="5" type="ORF">P7H47_00185</name>
</gene>
<evidence type="ECO:0000256" key="1">
    <source>
        <dbReference type="ARBA" id="ARBA00022448"/>
    </source>
</evidence>
<dbReference type="SUPFAM" id="SSF52540">
    <property type="entry name" value="P-loop containing nucleoside triphosphate hydrolases"/>
    <property type="match status" value="1"/>
</dbReference>
<dbReference type="SMART" id="SM00382">
    <property type="entry name" value="AAA"/>
    <property type="match status" value="1"/>
</dbReference>
<dbReference type="PROSITE" id="PS50893">
    <property type="entry name" value="ABC_TRANSPORTER_2"/>
    <property type="match status" value="1"/>
</dbReference>
<dbReference type="PANTHER" id="PTHR42939">
    <property type="entry name" value="ABC TRANSPORTER ATP-BINDING PROTEIN ALBC-RELATED"/>
    <property type="match status" value="1"/>
</dbReference>
<evidence type="ECO:0000313" key="6">
    <source>
        <dbReference type="Proteomes" id="UP001255696"/>
    </source>
</evidence>
<proteinExistence type="predicted"/>
<dbReference type="GO" id="GO:0005524">
    <property type="term" value="F:ATP binding"/>
    <property type="evidence" value="ECO:0007669"/>
    <property type="project" value="UniProtKB-KW"/>
</dbReference>
<keyword evidence="1" id="KW-0813">Transport</keyword>
<evidence type="ECO:0000256" key="2">
    <source>
        <dbReference type="ARBA" id="ARBA00022741"/>
    </source>
</evidence>
<dbReference type="AlphaFoldDB" id="A0AAW8TMS3"/>
<reference evidence="5" key="1">
    <citation type="submission" date="2023-03" db="EMBL/GenBank/DDBJ databases">
        <authorList>
            <person name="Shen W."/>
            <person name="Cai J."/>
        </authorList>
    </citation>
    <scope>NUCLEOTIDE SEQUENCE</scope>
    <source>
        <strain evidence="5">B245-2</strain>
    </source>
</reference>
<protein>
    <submittedName>
        <fullName evidence="5">ABC transporter ATP-binding protein</fullName>
    </submittedName>
</protein>
<dbReference type="InterPro" id="IPR051782">
    <property type="entry name" value="ABC_Transporter_VariousFunc"/>
</dbReference>
<accession>A0AAW8TMS3</accession>
<dbReference type="InterPro" id="IPR003593">
    <property type="entry name" value="AAA+_ATPase"/>
</dbReference>
<name>A0AAW8TMS3_9ENTE</name>
<comment type="caution">
    <text evidence="5">The sequence shown here is derived from an EMBL/GenBank/DDBJ whole genome shotgun (WGS) entry which is preliminary data.</text>
</comment>
<dbReference type="InterPro" id="IPR003439">
    <property type="entry name" value="ABC_transporter-like_ATP-bd"/>
</dbReference>
<dbReference type="GO" id="GO:0016887">
    <property type="term" value="F:ATP hydrolysis activity"/>
    <property type="evidence" value="ECO:0007669"/>
    <property type="project" value="InterPro"/>
</dbReference>
<dbReference type="Gene3D" id="3.40.50.300">
    <property type="entry name" value="P-loop containing nucleotide triphosphate hydrolases"/>
    <property type="match status" value="1"/>
</dbReference>
<dbReference type="EMBL" id="JARQBI010000001">
    <property type="protein sequence ID" value="MDT2795691.1"/>
    <property type="molecule type" value="Genomic_DNA"/>
</dbReference>
<evidence type="ECO:0000313" key="5">
    <source>
        <dbReference type="EMBL" id="MDT2795691.1"/>
    </source>
</evidence>
<keyword evidence="3 5" id="KW-0067">ATP-binding</keyword>
<dbReference type="Pfam" id="PF00005">
    <property type="entry name" value="ABC_tran"/>
    <property type="match status" value="1"/>
</dbReference>